<protein>
    <submittedName>
        <fullName evidence="1">Uncharacterized protein</fullName>
    </submittedName>
</protein>
<dbReference type="InterPro" id="IPR000884">
    <property type="entry name" value="TSP1_rpt"/>
</dbReference>
<dbReference type="SUPFAM" id="SSF82895">
    <property type="entry name" value="TSP-1 type 1 repeat"/>
    <property type="match status" value="1"/>
</dbReference>
<name>A0A7S6NY09_9PHYC</name>
<accession>A0A7S6NY09</accession>
<dbReference type="PROSITE" id="PS50092">
    <property type="entry name" value="TSP1"/>
    <property type="match status" value="1"/>
</dbReference>
<reference evidence="1" key="1">
    <citation type="submission" date="2019-02" db="EMBL/GenBank/DDBJ databases">
        <authorList>
            <person name="Bachy C."/>
            <person name="Yung C.-M."/>
            <person name="Roux S."/>
            <person name="Sullivan M.B."/>
            <person name="Worden A.Z."/>
        </authorList>
    </citation>
    <scope>NUCLEOTIDE SEQUENCE</scope>
    <source>
        <strain evidence="1">BII-V1</strain>
    </source>
</reference>
<dbReference type="Gene3D" id="2.20.100.10">
    <property type="entry name" value="Thrombospondin type-1 (TSP1) repeat"/>
    <property type="match status" value="1"/>
</dbReference>
<dbReference type="SMART" id="SM00209">
    <property type="entry name" value="TSP1"/>
    <property type="match status" value="1"/>
</dbReference>
<dbReference type="EMBL" id="MK522034">
    <property type="protein sequence ID" value="QOR60252.1"/>
    <property type="molecule type" value="Genomic_DNA"/>
</dbReference>
<sequence length="507" mass="55733">MAKAVIALGLFALLVIIIGIVLAVYFTTKKSKDTDEPPADLGPQIKVDSLSAKYNPASEEVVEGYTIEGYAEESDINYTELSKSVDLSINWSNQSGFQNITELVIKRYVNDNVKESKTLKKSETPKYFESFSDMLSHTFEGENINYSAVGVNKIKIFYKKDGSEIELTPSSLEGVEVKKEQLAQTLEMVSPIEVEYKPSASGEITVSPDIERKGYFVYPGGSNLSIQEYVASGTPHGKVYLVPSGTSNTTIKLRLASDNSYIKYNNNQFSLDQSTGTEFTLVKGEADGTVRMKVGDRFVAVKDDKLVMLKFDDISTKEIYKSLDVTITDTAAQLQDCEFKWESGTVNKSTGKRTDTYKLITKSGGGGTACEHKDGYTKIVDVPVNCEGNWNNWGNCSKSCGGGSQSRTWKTTVVPKNNGTACPSKQTKICNDHKFTRKYNDLCGGNDVIGNFDLQTCKNKCANGTHGQGYTCKGIMHRNDNACRIFNSKCTDGGVPGGYTAWHRCDI</sequence>
<organism evidence="1">
    <name type="scientific">Bathycoccus sp. RCC716 virus 1</name>
    <dbReference type="NCBI Taxonomy" id="2530038"/>
    <lineage>
        <taxon>Viruses</taxon>
        <taxon>Varidnaviria</taxon>
        <taxon>Bamfordvirae</taxon>
        <taxon>Nucleocytoviricota</taxon>
        <taxon>Megaviricetes</taxon>
        <taxon>Algavirales</taxon>
        <taxon>Phycodnaviridae</taxon>
        <taxon>Prasinovirus</taxon>
    </lineage>
</organism>
<dbReference type="InterPro" id="IPR036383">
    <property type="entry name" value="TSP1_rpt_sf"/>
</dbReference>
<dbReference type="Pfam" id="PF00090">
    <property type="entry name" value="TSP_1"/>
    <property type="match status" value="1"/>
</dbReference>
<evidence type="ECO:0000313" key="1">
    <source>
        <dbReference type="EMBL" id="QOR60252.1"/>
    </source>
</evidence>
<proteinExistence type="predicted"/>